<proteinExistence type="predicted"/>
<dbReference type="EMBL" id="WIXP02000004">
    <property type="protein sequence ID" value="KAF6211897.1"/>
    <property type="molecule type" value="Genomic_DNA"/>
</dbReference>
<gene>
    <name evidence="4" type="ORF">GE061_012414</name>
</gene>
<feature type="domain" description="F-box" evidence="3">
    <location>
        <begin position="59"/>
        <end position="105"/>
    </location>
</feature>
<organism evidence="4 5">
    <name type="scientific">Apolygus lucorum</name>
    <name type="common">Small green plant bug</name>
    <name type="synonym">Lygocoris lucorum</name>
    <dbReference type="NCBI Taxonomy" id="248454"/>
    <lineage>
        <taxon>Eukaryota</taxon>
        <taxon>Metazoa</taxon>
        <taxon>Ecdysozoa</taxon>
        <taxon>Arthropoda</taxon>
        <taxon>Hexapoda</taxon>
        <taxon>Insecta</taxon>
        <taxon>Pterygota</taxon>
        <taxon>Neoptera</taxon>
        <taxon>Paraneoptera</taxon>
        <taxon>Hemiptera</taxon>
        <taxon>Heteroptera</taxon>
        <taxon>Panheteroptera</taxon>
        <taxon>Cimicomorpha</taxon>
        <taxon>Miridae</taxon>
        <taxon>Mirini</taxon>
        <taxon>Apolygus</taxon>
    </lineage>
</organism>
<evidence type="ECO:0000313" key="5">
    <source>
        <dbReference type="Proteomes" id="UP000466442"/>
    </source>
</evidence>
<dbReference type="SUPFAM" id="SSF81383">
    <property type="entry name" value="F-box domain"/>
    <property type="match status" value="1"/>
</dbReference>
<name>A0A8S9XSI4_APOLU</name>
<dbReference type="PROSITE" id="PS50181">
    <property type="entry name" value="FBOX"/>
    <property type="match status" value="1"/>
</dbReference>
<dbReference type="SMART" id="SM00256">
    <property type="entry name" value="FBOX"/>
    <property type="match status" value="1"/>
</dbReference>
<keyword evidence="5" id="KW-1185">Reference proteome</keyword>
<dbReference type="AlphaFoldDB" id="A0A8S9XSI4"/>
<dbReference type="PANTHER" id="PTHR46550:SF1">
    <property type="entry name" value="F-BOX PROTEIN 3"/>
    <property type="match status" value="1"/>
</dbReference>
<dbReference type="Proteomes" id="UP000466442">
    <property type="component" value="Unassembled WGS sequence"/>
</dbReference>
<evidence type="ECO:0000256" key="2">
    <source>
        <dbReference type="ARBA" id="ARBA00022786"/>
    </source>
</evidence>
<dbReference type="InterPro" id="IPR052121">
    <property type="entry name" value="F-box_SCF_Substrate_Recog"/>
</dbReference>
<dbReference type="PANTHER" id="PTHR46550">
    <property type="entry name" value="F-BOX ONLY PROTEIN 3"/>
    <property type="match status" value="1"/>
</dbReference>
<evidence type="ECO:0000256" key="1">
    <source>
        <dbReference type="ARBA" id="ARBA00004906"/>
    </source>
</evidence>
<comment type="caution">
    <text evidence="4">The sequence shown here is derived from an EMBL/GenBank/DDBJ whole genome shotgun (WGS) entry which is preliminary data.</text>
</comment>
<dbReference type="InterPro" id="IPR036047">
    <property type="entry name" value="F-box-like_dom_sf"/>
</dbReference>
<comment type="pathway">
    <text evidence="1">Protein modification; protein ubiquitination.</text>
</comment>
<evidence type="ECO:0000313" key="4">
    <source>
        <dbReference type="EMBL" id="KAF6211897.1"/>
    </source>
</evidence>
<keyword evidence="2" id="KW-0833">Ubl conjugation pathway</keyword>
<reference evidence="4" key="1">
    <citation type="journal article" date="2021" name="Mol. Ecol. Resour.">
        <title>Apolygus lucorum genome provides insights into omnivorousness and mesophyll feeding.</title>
        <authorList>
            <person name="Liu Y."/>
            <person name="Liu H."/>
            <person name="Wang H."/>
            <person name="Huang T."/>
            <person name="Liu B."/>
            <person name="Yang B."/>
            <person name="Yin L."/>
            <person name="Li B."/>
            <person name="Zhang Y."/>
            <person name="Zhang S."/>
            <person name="Jiang F."/>
            <person name="Zhang X."/>
            <person name="Ren Y."/>
            <person name="Wang B."/>
            <person name="Wang S."/>
            <person name="Lu Y."/>
            <person name="Wu K."/>
            <person name="Fan W."/>
            <person name="Wang G."/>
        </authorList>
    </citation>
    <scope>NUCLEOTIDE SEQUENCE</scope>
    <source>
        <strain evidence="4">12Hb</strain>
    </source>
</reference>
<dbReference type="InterPro" id="IPR001810">
    <property type="entry name" value="F-box_dom"/>
</dbReference>
<dbReference type="Pfam" id="PF12937">
    <property type="entry name" value="F-box-like"/>
    <property type="match status" value="1"/>
</dbReference>
<sequence>MWTTFHVKSVQSTRRVQSVQWYNFWLGIDFIKSPPLIAGCWLFVYHPEAEVVDVRGKMEDPVGNLPVEIAQEIFKYLGATDLSNCCRVNRQWRSYANNALLWRHICEKRGINCDNGYYIEDGVLDPMVEWAHAYMGSVKRRYENWRKDVKSISTVNCFEAGVTSDGDTLVFTNASRLIFVYDMSRSRPFCVQTIKPECTDKDILALKTTRDHLVVRQGDSFAIYTKTDRRYNLKGHLLRMDDSYVGTQHYYDCGDEGTGPIRYCIIDQGICIMVGHSLFICSLSNSIEVRKIEVFNRRVLLHDHLRAYVVTGEKTMTGFDCQLNYEDFGIPAENIISFRSNKDITVGLISANNTYCYVVWYVRYGLKPKTFPTHRPFGFELHPRANILASVALDKFNQRTLLTVYLIEYGVQYEIDLDDTSIAQAKLYFVGKDLLYCATRSDWSIYNYEYVTDLKTMKVLYDSEIGPTNILCVDSKHAIYNRGDTVEVHSYL</sequence>
<dbReference type="Gene3D" id="1.20.1280.50">
    <property type="match status" value="1"/>
</dbReference>
<accession>A0A8S9XSI4</accession>
<protein>
    <recommendedName>
        <fullName evidence="3">F-box domain-containing protein</fullName>
    </recommendedName>
</protein>
<dbReference type="OrthoDB" id="6575367at2759"/>
<dbReference type="GO" id="GO:0005737">
    <property type="term" value="C:cytoplasm"/>
    <property type="evidence" value="ECO:0007669"/>
    <property type="project" value="TreeGrafter"/>
</dbReference>
<evidence type="ECO:0000259" key="3">
    <source>
        <dbReference type="PROSITE" id="PS50181"/>
    </source>
</evidence>